<dbReference type="InterPro" id="IPR036388">
    <property type="entry name" value="WH-like_DNA-bd_sf"/>
</dbReference>
<dbReference type="PANTHER" id="PTHR35041:SF3">
    <property type="entry name" value="FORMYLMETHIONINE DEFORMYLASE-LIKE PROTEIN"/>
    <property type="match status" value="1"/>
</dbReference>
<dbReference type="VEuPathDB" id="FungiDB:FOZG_13827"/>
<dbReference type="SMART" id="SM00315">
    <property type="entry name" value="RGS"/>
    <property type="match status" value="1"/>
</dbReference>
<reference evidence="5" key="2">
    <citation type="submission" date="2012-06" db="EMBL/GenBank/DDBJ databases">
        <title>Annotation of the Genome Sequence of Fusarium oxysporum Fo47.</title>
        <authorList>
            <consortium name="The Broad Institute Genomics Platform"/>
            <person name="Ma L.-J."/>
            <person name="Corby-Kistler H."/>
            <person name="Broz K."/>
            <person name="Gale L.R."/>
            <person name="Jonkers W."/>
            <person name="O'Donnell K."/>
            <person name="Ploetz R."/>
            <person name="Steinberg C."/>
            <person name="Schwartz D.C."/>
            <person name="VanEtten H."/>
            <person name="Zhou S."/>
            <person name="Young S.K."/>
            <person name="Zeng Q."/>
            <person name="Gargeya S."/>
            <person name="Fitzgerald M."/>
            <person name="Abouelleil A."/>
            <person name="Alvarado L."/>
            <person name="Chapman S.B."/>
            <person name="Gainer-Dewar J."/>
            <person name="Goldberg J."/>
            <person name="Griggs A."/>
            <person name="Gujja S."/>
            <person name="Hansen M."/>
            <person name="Howarth C."/>
            <person name="Imamovic A."/>
            <person name="Ireland A."/>
            <person name="Larimer J."/>
            <person name="McCowan C."/>
            <person name="Murphy C."/>
            <person name="Pearson M."/>
            <person name="Poon T.W."/>
            <person name="Priest M."/>
            <person name="Roberts A."/>
            <person name="Saif S."/>
            <person name="Shea T."/>
            <person name="Sykes S."/>
            <person name="Wortman J."/>
            <person name="Nusbaum C."/>
            <person name="Birren B."/>
        </authorList>
    </citation>
    <scope>NUCLEOTIDE SEQUENCE</scope>
    <source>
        <strain evidence="5">Fo47</strain>
    </source>
</reference>
<protein>
    <recommendedName>
        <fullName evidence="6">RGS domain-containing protein</fullName>
    </recommendedName>
</protein>
<feature type="domain" description="DEP" evidence="4">
    <location>
        <begin position="227"/>
        <end position="313"/>
    </location>
</feature>
<dbReference type="Proteomes" id="UP000030766">
    <property type="component" value="Unassembled WGS sequence"/>
</dbReference>
<dbReference type="GO" id="GO:0009968">
    <property type="term" value="P:negative regulation of signal transduction"/>
    <property type="evidence" value="ECO:0007669"/>
    <property type="project" value="UniProtKB-KW"/>
</dbReference>
<dbReference type="PROSITE" id="PS50186">
    <property type="entry name" value="DEP"/>
    <property type="match status" value="1"/>
</dbReference>
<evidence type="ECO:0000259" key="4">
    <source>
        <dbReference type="PROSITE" id="PS50186"/>
    </source>
</evidence>
<dbReference type="InterPro" id="IPR058855">
    <property type="entry name" value="RGS1/SST2-like_Fungal-DR"/>
</dbReference>
<dbReference type="InterPro" id="IPR036390">
    <property type="entry name" value="WH_DNA-bd_sf"/>
</dbReference>
<name>W9JJX6_FUSOX</name>
<dbReference type="Gene3D" id="1.10.167.10">
    <property type="entry name" value="Regulator of G-protein Signalling 4, domain 2"/>
    <property type="match status" value="1"/>
</dbReference>
<dbReference type="CDD" id="cd04450">
    <property type="entry name" value="DEP_RGS7-like"/>
    <property type="match status" value="1"/>
</dbReference>
<dbReference type="InterPro" id="IPR036305">
    <property type="entry name" value="RGS_sf"/>
</dbReference>
<dbReference type="SMART" id="SM00049">
    <property type="entry name" value="DEP"/>
    <property type="match status" value="2"/>
</dbReference>
<dbReference type="Pfam" id="PF00610">
    <property type="entry name" value="DEP"/>
    <property type="match status" value="1"/>
</dbReference>
<proteinExistence type="predicted"/>
<dbReference type="InterPro" id="IPR016137">
    <property type="entry name" value="RGS"/>
</dbReference>
<dbReference type="Pfam" id="PF00615">
    <property type="entry name" value="RGS"/>
    <property type="match status" value="1"/>
</dbReference>
<dbReference type="Gene3D" id="1.10.10.10">
    <property type="entry name" value="Winged helix-like DNA-binding domain superfamily/Winged helix DNA-binding domain"/>
    <property type="match status" value="2"/>
</dbReference>
<evidence type="ECO:0000259" key="3">
    <source>
        <dbReference type="PROSITE" id="PS50132"/>
    </source>
</evidence>
<dbReference type="SUPFAM" id="SSF48097">
    <property type="entry name" value="Regulator of G-protein signaling, RGS"/>
    <property type="match status" value="1"/>
</dbReference>
<keyword evidence="1" id="KW-0734">Signal transduction inhibitor</keyword>
<evidence type="ECO:0000256" key="1">
    <source>
        <dbReference type="ARBA" id="ARBA00022700"/>
    </source>
</evidence>
<organism evidence="5">
    <name type="scientific">Fusarium oxysporum Fo47</name>
    <dbReference type="NCBI Taxonomy" id="660027"/>
    <lineage>
        <taxon>Eukaryota</taxon>
        <taxon>Fungi</taxon>
        <taxon>Dikarya</taxon>
        <taxon>Ascomycota</taxon>
        <taxon>Pezizomycotina</taxon>
        <taxon>Sordariomycetes</taxon>
        <taxon>Hypocreomycetidae</taxon>
        <taxon>Hypocreales</taxon>
        <taxon>Nectriaceae</taxon>
        <taxon>Fusarium</taxon>
        <taxon>Fusarium oxysporum species complex</taxon>
    </lineage>
</organism>
<feature type="region of interest" description="Disordered" evidence="2">
    <location>
        <begin position="320"/>
        <end position="343"/>
    </location>
</feature>
<dbReference type="EMBL" id="JH717906">
    <property type="protein sequence ID" value="EWZ32256.1"/>
    <property type="molecule type" value="Genomic_DNA"/>
</dbReference>
<dbReference type="HOGENOM" id="CLU_335551_0_0_1"/>
<evidence type="ECO:0008006" key="6">
    <source>
        <dbReference type="Google" id="ProtNLM"/>
    </source>
</evidence>
<feature type="region of interest" description="Disordered" evidence="2">
    <location>
        <begin position="1"/>
        <end position="25"/>
    </location>
</feature>
<evidence type="ECO:0000313" key="5">
    <source>
        <dbReference type="EMBL" id="EWZ32256.1"/>
    </source>
</evidence>
<dbReference type="Pfam" id="PF25889">
    <property type="entry name" value="WHD_Fungal_DR"/>
    <property type="match status" value="1"/>
</dbReference>
<evidence type="ECO:0000256" key="2">
    <source>
        <dbReference type="SAM" id="MobiDB-lite"/>
    </source>
</evidence>
<feature type="domain" description="RGS" evidence="3">
    <location>
        <begin position="349"/>
        <end position="486"/>
    </location>
</feature>
<dbReference type="AlphaFoldDB" id="W9JJX6"/>
<reference evidence="5" key="1">
    <citation type="submission" date="2011-06" db="EMBL/GenBank/DDBJ databases">
        <title>The Genome Sequence of Fusarium oxysporum Fo47.</title>
        <authorList>
            <consortium name="The Broad Institute Genome Sequencing Platform"/>
            <person name="Ma L.-J."/>
            <person name="Gale L.R."/>
            <person name="Schwartz D.C."/>
            <person name="Zhou S."/>
            <person name="Corby-Kistler H."/>
            <person name="Young S.K."/>
            <person name="Zeng Q."/>
            <person name="Gargeya S."/>
            <person name="Fitzgerald M."/>
            <person name="Haas B."/>
            <person name="Abouelleil A."/>
            <person name="Alvarado L."/>
            <person name="Arachchi H.M."/>
            <person name="Berlin A."/>
            <person name="Brown A."/>
            <person name="Chapman S.B."/>
            <person name="Chen Z."/>
            <person name="Dunbar C."/>
            <person name="Freedman E."/>
            <person name="Gearin G."/>
            <person name="Gellesch M."/>
            <person name="Goldberg J."/>
            <person name="Griggs A."/>
            <person name="Gujja S."/>
            <person name="Heiman D."/>
            <person name="Howarth C."/>
            <person name="Larson L."/>
            <person name="Lui A."/>
            <person name="MacDonald P.J.P."/>
            <person name="Mehta T."/>
            <person name="Montmayeur A."/>
            <person name="Murphy C."/>
            <person name="Neiman D."/>
            <person name="Pearson M."/>
            <person name="Priest M."/>
            <person name="Roberts A."/>
            <person name="Saif S."/>
            <person name="Shea T."/>
            <person name="Shenoy N."/>
            <person name="Sisk P."/>
            <person name="Stolte C."/>
            <person name="Sykes S."/>
            <person name="Wortman J."/>
            <person name="Nusbaum C."/>
            <person name="Birren B."/>
        </authorList>
    </citation>
    <scope>NUCLEOTIDE SEQUENCE [LARGE SCALE GENOMIC DNA]</scope>
    <source>
        <strain evidence="5">Fo47</strain>
    </source>
</reference>
<dbReference type="GO" id="GO:0035556">
    <property type="term" value="P:intracellular signal transduction"/>
    <property type="evidence" value="ECO:0007669"/>
    <property type="project" value="InterPro"/>
</dbReference>
<dbReference type="InterPro" id="IPR000591">
    <property type="entry name" value="DEP_dom"/>
</dbReference>
<dbReference type="SUPFAM" id="SSF46785">
    <property type="entry name" value="Winged helix' DNA-binding domain"/>
    <property type="match status" value="2"/>
</dbReference>
<feature type="compositionally biased region" description="Polar residues" evidence="2">
    <location>
        <begin position="320"/>
        <end position="338"/>
    </location>
</feature>
<gene>
    <name evidence="5" type="ORF">FOZG_13827</name>
</gene>
<sequence>MLDLGGSTTLQRRASTQVSNMSKGTITQSSSRLLCASNDDRPQSKDLQDLFSALLASLLPLVPHRVRFIKIEHTFLAEDAIHNLGNLKLTQSNRMPDPSNPSGTVVSTSTTTFSMNKNTARNLCQQFVDARYIESADGKPDQVFQQRGGVWRPTSKGIMIFDWFCQSNGLYQDQLSELHCLITGPLLHLERDVKTDKCHVDRATTEVVFCRLIGVDGRGKKGPYSEGAAGIRLQPERKVNGKTYHDTCTGQVIAEWLRDNTTCVDLREAVNMATHFVHYNLIESVTTDMAYMNQFAACKLFQPTPIAIYQLSQRGQDLVETSSSSRCSSQGKTDSSSAKGGVNESNRHKLEKILLDPTLRLLFRENLRETYCEESLAFYEQADEIIRDSKAMLETMLKDKKGDDAANELLSQAHVVFNTFLAPGSPREVNVNHKIRSSLAQRMTKAQALDATVSDTLKEVTSLLETAQDAVFKLMATDSVPKFLNNPAAESRLVQAGRGSEDSSKFRSSTTDGGFAQIWSKYTLKPWNMCLLTVLGTALASGHHLFYLSLDGQEATSQSLMLRYGTIIAFCAKASLGTAVAMAFQQRAWLIAHHKIARLETVDAVFTANNDIFSLLTWPSLKNSKIGTLLALYCWITPLVVVLTAETLVVVAGVTEELVSCPSVRTLNFDNEANYDWRERPVMDGRTLRSVAHFNTTSRETKPKDFNLTHFDYWNAASTMYTSVVSNKAVFMRELLVRDESAEEVCSDGWNCSYVVEFLAPGYKCDEVASGVGSKVKKLGDAEPPFNTSLLAPEGNYTYMSMAARENYTTYSWPRPKDLGVFKNEPIIWIGYSTVKNINEQQPKNKEEKG</sequence>
<dbReference type="InterPro" id="IPR044926">
    <property type="entry name" value="RGS_subdomain_2"/>
</dbReference>
<accession>W9JJX6</accession>
<dbReference type="PANTHER" id="PTHR35041">
    <property type="entry name" value="MEDIATOR OF RNA POLYMERASE II TRANSCRIPTION SUBUNIT 1"/>
    <property type="match status" value="1"/>
</dbReference>
<dbReference type="PROSITE" id="PS50132">
    <property type="entry name" value="RGS"/>
    <property type="match status" value="1"/>
</dbReference>